<evidence type="ECO:0000313" key="2">
    <source>
        <dbReference type="Proteomes" id="UP000191663"/>
    </source>
</evidence>
<dbReference type="Proteomes" id="UP000191663">
    <property type="component" value="Unassembled WGS sequence"/>
</dbReference>
<dbReference type="AlphaFoldDB" id="A0A1V4QGK4"/>
<evidence type="ECO:0000313" key="1">
    <source>
        <dbReference type="EMBL" id="OPX18127.1"/>
    </source>
</evidence>
<name>A0A1V4QGK4_UNCW3</name>
<reference evidence="2" key="1">
    <citation type="submission" date="2017-01" db="EMBL/GenBank/DDBJ databases">
        <title>Novel pathways for hydrocarbon cycling and metabolic interdependencies in hydrothermal sediment communities.</title>
        <authorList>
            <person name="Dombrowski N."/>
            <person name="Seitz K."/>
            <person name="Teske A."/>
            <person name="Baker B."/>
        </authorList>
    </citation>
    <scope>NUCLEOTIDE SEQUENCE [LARGE SCALE GENOMIC DNA]</scope>
</reference>
<accession>A0A1V4QGK4</accession>
<protein>
    <submittedName>
        <fullName evidence="1">Uncharacterized protein</fullName>
    </submittedName>
</protein>
<dbReference type="EMBL" id="MUKB01000037">
    <property type="protein sequence ID" value="OPX18127.1"/>
    <property type="molecule type" value="Genomic_DNA"/>
</dbReference>
<organism evidence="1 2">
    <name type="scientific">candidate division WOR-3 bacterium 4484_100</name>
    <dbReference type="NCBI Taxonomy" id="1936077"/>
    <lineage>
        <taxon>Bacteria</taxon>
        <taxon>Bacteria division WOR-3</taxon>
    </lineage>
</organism>
<gene>
    <name evidence="1" type="ORF">BXT86_02795</name>
</gene>
<comment type="caution">
    <text evidence="1">The sequence shown here is derived from an EMBL/GenBank/DDBJ whole genome shotgun (WGS) entry which is preliminary data.</text>
</comment>
<sequence>MIPILWILFISVPEDSNAHYLMDKQLAPYLPEWEVRFDSTRYGLRTSQGCLDLLNWFIDLDIKYEVYLSKIIGLRYRHKYLGDYANHKNNHYFEPFFQLNPNLRLLLSITTHYYKGEDELGIGFFLGKNYLNYINISLSVPNFDRNFSLKNTPDGQDKVIYQQHPVKLELAINRYWNQGHLRLSAEATNRYYLHSTDEIESIRENGLHRTLYLRMWQGIKRFGLAILFDYKQSELNTVDIPFTTSDRWYEIIAEPSFSYRFNPAWKPTLYLTYNYKKDDMNFFRPDIGDSVFNYSRNIFAYYLDLEYRPGGRFIWHFGTQRQFYYNNQGRNTKERRLNLGFEYRYKKIWFYFMEAMEGDFPTEKYLHNHTYVQLLLKF</sequence>
<proteinExistence type="predicted"/>